<evidence type="ECO:0000256" key="6">
    <source>
        <dbReference type="ARBA" id="ARBA00022729"/>
    </source>
</evidence>
<dbReference type="Pfam" id="PF13609">
    <property type="entry name" value="Porin_4"/>
    <property type="match status" value="1"/>
</dbReference>
<feature type="signal peptide" evidence="11">
    <location>
        <begin position="1"/>
        <end position="25"/>
    </location>
</feature>
<keyword evidence="7" id="KW-0406">Ion transport</keyword>
<accession>A0A1H3LIB9</accession>
<evidence type="ECO:0000256" key="8">
    <source>
        <dbReference type="ARBA" id="ARBA00023114"/>
    </source>
</evidence>
<evidence type="ECO:0000256" key="4">
    <source>
        <dbReference type="ARBA" id="ARBA00022452"/>
    </source>
</evidence>
<evidence type="ECO:0000256" key="7">
    <source>
        <dbReference type="ARBA" id="ARBA00023065"/>
    </source>
</evidence>
<dbReference type="SUPFAM" id="SSF56935">
    <property type="entry name" value="Porins"/>
    <property type="match status" value="1"/>
</dbReference>
<dbReference type="GO" id="GO:0006811">
    <property type="term" value="P:monoatomic ion transport"/>
    <property type="evidence" value="ECO:0007669"/>
    <property type="project" value="UniProtKB-KW"/>
</dbReference>
<evidence type="ECO:0000256" key="2">
    <source>
        <dbReference type="ARBA" id="ARBA00011233"/>
    </source>
</evidence>
<keyword evidence="10" id="KW-0998">Cell outer membrane</keyword>
<proteinExistence type="predicted"/>
<dbReference type="PANTHER" id="PTHR34501">
    <property type="entry name" value="PROTEIN YDDL-RELATED"/>
    <property type="match status" value="1"/>
</dbReference>
<evidence type="ECO:0000256" key="1">
    <source>
        <dbReference type="ARBA" id="ARBA00004571"/>
    </source>
</evidence>
<evidence type="ECO:0000256" key="9">
    <source>
        <dbReference type="ARBA" id="ARBA00023136"/>
    </source>
</evidence>
<feature type="chain" id="PRO_5010377629" evidence="11">
    <location>
        <begin position="26"/>
        <end position="382"/>
    </location>
</feature>
<evidence type="ECO:0000256" key="3">
    <source>
        <dbReference type="ARBA" id="ARBA00022448"/>
    </source>
</evidence>
<dbReference type="GeneID" id="94690261"/>
<dbReference type="InterPro" id="IPR033900">
    <property type="entry name" value="Gram_neg_porin_domain"/>
</dbReference>
<name>A0A1H3LIB9_9BURK</name>
<dbReference type="AlphaFoldDB" id="A0A1H3LIB9"/>
<dbReference type="GO" id="GO:0009279">
    <property type="term" value="C:cell outer membrane"/>
    <property type="evidence" value="ECO:0007669"/>
    <property type="project" value="UniProtKB-SubCell"/>
</dbReference>
<dbReference type="GO" id="GO:0015288">
    <property type="term" value="F:porin activity"/>
    <property type="evidence" value="ECO:0007669"/>
    <property type="project" value="UniProtKB-KW"/>
</dbReference>
<keyword evidence="9" id="KW-0472">Membrane</keyword>
<gene>
    <name evidence="13" type="ORF">SAMN05421547_106208</name>
</gene>
<keyword evidence="6 11" id="KW-0732">Signal</keyword>
<keyword evidence="5" id="KW-0812">Transmembrane</keyword>
<dbReference type="CDD" id="cd00342">
    <property type="entry name" value="gram_neg_porins"/>
    <property type="match status" value="1"/>
</dbReference>
<evidence type="ECO:0000313" key="14">
    <source>
        <dbReference type="Proteomes" id="UP000183417"/>
    </source>
</evidence>
<evidence type="ECO:0000259" key="12">
    <source>
        <dbReference type="Pfam" id="PF13609"/>
    </source>
</evidence>
<dbReference type="PANTHER" id="PTHR34501:SF9">
    <property type="entry name" value="MAJOR OUTER MEMBRANE PROTEIN P.IA"/>
    <property type="match status" value="1"/>
</dbReference>
<keyword evidence="3" id="KW-0813">Transport</keyword>
<protein>
    <submittedName>
        <fullName evidence="13">Outer membrane protein (Porin)</fullName>
    </submittedName>
</protein>
<dbReference type="EMBL" id="FNPE01000006">
    <property type="protein sequence ID" value="SDY63919.1"/>
    <property type="molecule type" value="Genomic_DNA"/>
</dbReference>
<dbReference type="Gene3D" id="2.40.160.10">
    <property type="entry name" value="Porin"/>
    <property type="match status" value="1"/>
</dbReference>
<evidence type="ECO:0000256" key="10">
    <source>
        <dbReference type="ARBA" id="ARBA00023237"/>
    </source>
</evidence>
<evidence type="ECO:0000256" key="11">
    <source>
        <dbReference type="SAM" id="SignalP"/>
    </source>
</evidence>
<organism evidence="13 14">
    <name type="scientific">Delftia lacustris</name>
    <dbReference type="NCBI Taxonomy" id="558537"/>
    <lineage>
        <taxon>Bacteria</taxon>
        <taxon>Pseudomonadati</taxon>
        <taxon>Pseudomonadota</taxon>
        <taxon>Betaproteobacteria</taxon>
        <taxon>Burkholderiales</taxon>
        <taxon>Comamonadaceae</taxon>
        <taxon>Delftia</taxon>
    </lineage>
</organism>
<dbReference type="InterPro" id="IPR023614">
    <property type="entry name" value="Porin_dom_sf"/>
</dbReference>
<keyword evidence="8" id="KW-0626">Porin</keyword>
<reference evidence="13 14" key="1">
    <citation type="submission" date="2016-10" db="EMBL/GenBank/DDBJ databases">
        <authorList>
            <person name="de Groot N.N."/>
        </authorList>
    </citation>
    <scope>NUCLEOTIDE SEQUENCE [LARGE SCALE GENOMIC DNA]</scope>
    <source>
        <strain evidence="13 14">LMG 24775</strain>
    </source>
</reference>
<feature type="domain" description="Porin" evidence="12">
    <location>
        <begin position="11"/>
        <end position="357"/>
    </location>
</feature>
<dbReference type="GO" id="GO:0046930">
    <property type="term" value="C:pore complex"/>
    <property type="evidence" value="ECO:0007669"/>
    <property type="project" value="UniProtKB-KW"/>
</dbReference>
<dbReference type="Proteomes" id="UP000183417">
    <property type="component" value="Unassembled WGS sequence"/>
</dbReference>
<evidence type="ECO:0000256" key="5">
    <source>
        <dbReference type="ARBA" id="ARBA00022692"/>
    </source>
</evidence>
<sequence>MNSSFVKKSVALAVLAATAPLAAFAQQSSVQLYGIVDAGVRHTTNEGPTKSGKTQMIGGGMSQSRWGINITEDLGGGLAAIANLEARFLTDTGEQAAASYFQQSWVGLRSKSFGQITLGRQFNMLFDLVTSTYASFPYSPYMEAYKPEIGMSMGARASNMVKYLAEFGPVRGALQYSFDENNTFDKVGTGVVPGGAIKTAGGYLRYSQSGISAGAGYLGTTLPAGTKVDAYTLGGSYRVGPWYVNLGYGLNKRKDAFPAATAGGGFDQAILNSFWTGSSNGGFVAGDANKRQMYKMGFGYQITPQINVGAHYYHAKQSGSGTGNFNGKADFLVAVLDYAFSKRTDAYVALDHTKTSGGSGVMLDANGATKRTGFTVGLRHRF</sequence>
<comment type="subunit">
    <text evidence="2">Homotrimer.</text>
</comment>
<dbReference type="InterPro" id="IPR050298">
    <property type="entry name" value="Gram-neg_bact_OMP"/>
</dbReference>
<comment type="subcellular location">
    <subcellularLocation>
        <location evidence="1">Cell outer membrane</location>
        <topology evidence="1">Multi-pass membrane protein</topology>
    </subcellularLocation>
</comment>
<evidence type="ECO:0000313" key="13">
    <source>
        <dbReference type="EMBL" id="SDY63919.1"/>
    </source>
</evidence>
<keyword evidence="4" id="KW-1134">Transmembrane beta strand</keyword>
<dbReference type="RefSeq" id="WP_074921539.1">
    <property type="nucleotide sequence ID" value="NZ_CP141274.1"/>
</dbReference>